<dbReference type="SUPFAM" id="SSF56935">
    <property type="entry name" value="Porins"/>
    <property type="match status" value="1"/>
</dbReference>
<evidence type="ECO:0000256" key="1">
    <source>
        <dbReference type="ARBA" id="ARBA00004571"/>
    </source>
</evidence>
<dbReference type="Proteomes" id="UP000243900">
    <property type="component" value="Unassembled WGS sequence"/>
</dbReference>
<dbReference type="AlphaFoldDB" id="A0A2P6AQP3"/>
<evidence type="ECO:0000256" key="4">
    <source>
        <dbReference type="ARBA" id="ARBA00022692"/>
    </source>
</evidence>
<dbReference type="GO" id="GO:0009279">
    <property type="term" value="C:cell outer membrane"/>
    <property type="evidence" value="ECO:0007669"/>
    <property type="project" value="UniProtKB-SubCell"/>
</dbReference>
<sequence>RHPGLADNDRWMASFGLGYQIDKHTSVDLAYSYLWIAPGDANFHEPCTGTYYERDDNSVGGASECTANGGTFRASYYDSHAHIFGLQLNKRL</sequence>
<reference evidence="9" key="1">
    <citation type="submission" date="2018-02" db="EMBL/GenBank/DDBJ databases">
        <title>Genome sequencing of Solimonas sp. HR-BB.</title>
        <authorList>
            <person name="Lee Y."/>
            <person name="Jeon C.O."/>
        </authorList>
    </citation>
    <scope>NUCLEOTIDE SEQUENCE [LARGE SCALE GENOMIC DNA]</scope>
    <source>
        <strain evidence="9">HR-E</strain>
    </source>
</reference>
<feature type="non-terminal residue" evidence="8">
    <location>
        <position position="1"/>
    </location>
</feature>
<organism evidence="8 9">
    <name type="scientific">Amnimonas aquatica</name>
    <dbReference type="NCBI Taxonomy" id="2094561"/>
    <lineage>
        <taxon>Bacteria</taxon>
        <taxon>Pseudomonadati</taxon>
        <taxon>Pseudomonadota</taxon>
        <taxon>Gammaproteobacteria</taxon>
        <taxon>Moraxellales</taxon>
        <taxon>Moraxellaceae</taxon>
        <taxon>Amnimonas</taxon>
    </lineage>
</organism>
<keyword evidence="9" id="KW-1185">Reference proteome</keyword>
<name>A0A2P6AQP3_9GAMM</name>
<dbReference type="RefSeq" id="WP_206389833.1">
    <property type="nucleotide sequence ID" value="NZ_PTQZ01000284.1"/>
</dbReference>
<dbReference type="EMBL" id="PTQZ01000284">
    <property type="protein sequence ID" value="PQA31788.1"/>
    <property type="molecule type" value="Genomic_DNA"/>
</dbReference>
<keyword evidence="3" id="KW-1134">Transmembrane beta strand</keyword>
<evidence type="ECO:0000256" key="5">
    <source>
        <dbReference type="ARBA" id="ARBA00022729"/>
    </source>
</evidence>
<accession>A0A2P6AQP3</accession>
<evidence type="ECO:0000256" key="2">
    <source>
        <dbReference type="ARBA" id="ARBA00008163"/>
    </source>
</evidence>
<gene>
    <name evidence="8" type="ORF">C5O18_09120</name>
</gene>
<comment type="subcellular location">
    <subcellularLocation>
        <location evidence="1">Cell outer membrane</location>
        <topology evidence="1">Multi-pass membrane protein</topology>
    </subcellularLocation>
</comment>
<evidence type="ECO:0000256" key="3">
    <source>
        <dbReference type="ARBA" id="ARBA00022452"/>
    </source>
</evidence>
<protein>
    <submittedName>
        <fullName evidence="8">Uncharacterized protein</fullName>
    </submittedName>
</protein>
<dbReference type="Gene3D" id="2.40.160.60">
    <property type="entry name" value="Outer membrane protein transport protein (OMPP1/FadL/TodX)"/>
    <property type="match status" value="1"/>
</dbReference>
<comment type="caution">
    <text evidence="8">The sequence shown here is derived from an EMBL/GenBank/DDBJ whole genome shotgun (WGS) entry which is preliminary data.</text>
</comment>
<dbReference type="Pfam" id="PF03349">
    <property type="entry name" value="Toluene_X"/>
    <property type="match status" value="1"/>
</dbReference>
<evidence type="ECO:0000313" key="8">
    <source>
        <dbReference type="EMBL" id="PQA31788.1"/>
    </source>
</evidence>
<comment type="similarity">
    <text evidence="2">Belongs to the OmpP1/FadL family.</text>
</comment>
<keyword evidence="6" id="KW-0472">Membrane</keyword>
<evidence type="ECO:0000256" key="7">
    <source>
        <dbReference type="ARBA" id="ARBA00023237"/>
    </source>
</evidence>
<evidence type="ECO:0000256" key="6">
    <source>
        <dbReference type="ARBA" id="ARBA00023136"/>
    </source>
</evidence>
<keyword evidence="7" id="KW-0998">Cell outer membrane</keyword>
<dbReference type="InterPro" id="IPR005017">
    <property type="entry name" value="OMPP1/FadL/TodX"/>
</dbReference>
<keyword evidence="5" id="KW-0732">Signal</keyword>
<keyword evidence="4" id="KW-0812">Transmembrane</keyword>
<evidence type="ECO:0000313" key="9">
    <source>
        <dbReference type="Proteomes" id="UP000243900"/>
    </source>
</evidence>
<proteinExistence type="inferred from homology"/>